<dbReference type="InterPro" id="IPR013325">
    <property type="entry name" value="RNA_pol_sigma_r2"/>
</dbReference>
<evidence type="ECO:0000256" key="3">
    <source>
        <dbReference type="ARBA" id="ARBA00023082"/>
    </source>
</evidence>
<dbReference type="NCBIfam" id="TIGR02937">
    <property type="entry name" value="sigma70-ECF"/>
    <property type="match status" value="1"/>
</dbReference>
<feature type="domain" description="RNA polymerase sigma factor 70 region 4 type 2" evidence="8">
    <location>
        <begin position="125"/>
        <end position="174"/>
    </location>
</feature>
<dbReference type="PANTHER" id="PTHR43133">
    <property type="entry name" value="RNA POLYMERASE ECF-TYPE SIGMA FACTO"/>
    <property type="match status" value="1"/>
</dbReference>
<dbReference type="InterPro" id="IPR000838">
    <property type="entry name" value="RNA_pol_sigma70_ECF_CS"/>
</dbReference>
<keyword evidence="3 6" id="KW-0731">Sigma factor</keyword>
<organism evidence="9 10">
    <name type="scientific">Streptomyces tremellae</name>
    <dbReference type="NCBI Taxonomy" id="1124239"/>
    <lineage>
        <taxon>Bacteria</taxon>
        <taxon>Bacillati</taxon>
        <taxon>Actinomycetota</taxon>
        <taxon>Actinomycetes</taxon>
        <taxon>Kitasatosporales</taxon>
        <taxon>Streptomycetaceae</taxon>
        <taxon>Streptomyces</taxon>
    </lineage>
</organism>
<keyword evidence="4 6" id="KW-0238">DNA-binding</keyword>
<keyword evidence="10" id="KW-1185">Reference proteome</keyword>
<dbReference type="InterPro" id="IPR013249">
    <property type="entry name" value="RNA_pol_sigma70_r4_t2"/>
</dbReference>
<dbReference type="SUPFAM" id="SSF88946">
    <property type="entry name" value="Sigma2 domain of RNA polymerase sigma factors"/>
    <property type="match status" value="1"/>
</dbReference>
<dbReference type="InterPro" id="IPR036388">
    <property type="entry name" value="WH-like_DNA-bd_sf"/>
</dbReference>
<proteinExistence type="inferred from homology"/>
<dbReference type="Pfam" id="PF04542">
    <property type="entry name" value="Sigma70_r2"/>
    <property type="match status" value="1"/>
</dbReference>
<dbReference type="Proteomes" id="UP001499884">
    <property type="component" value="Unassembled WGS sequence"/>
</dbReference>
<name>A0ABP7G7D7_9ACTN</name>
<dbReference type="InterPro" id="IPR007627">
    <property type="entry name" value="RNA_pol_sigma70_r2"/>
</dbReference>
<dbReference type="Gene3D" id="1.10.10.10">
    <property type="entry name" value="Winged helix-like DNA-binding domain superfamily/Winged helix DNA-binding domain"/>
    <property type="match status" value="1"/>
</dbReference>
<feature type="domain" description="RNA polymerase sigma-70 region 2" evidence="7">
    <location>
        <begin position="28"/>
        <end position="94"/>
    </location>
</feature>
<evidence type="ECO:0000256" key="4">
    <source>
        <dbReference type="ARBA" id="ARBA00023125"/>
    </source>
</evidence>
<sequence length="188" mass="21061">MGVRTWRARRKEALEPSLGSEKGVREAYREYGGELLGYARNALGDAQLAEEIVQEVFLRAWRASDSFDARRGSLRTWLYAIARNAIVDARRHRAARPASAGADESGQARESDGRDPYDQLLARIELSEALDRLTPQHREAVIEVYLFGRTCADLAEELGIPASSARSRLYYGIRALRGILEENGWLAP</sequence>
<dbReference type="SUPFAM" id="SSF88659">
    <property type="entry name" value="Sigma3 and sigma4 domains of RNA polymerase sigma factors"/>
    <property type="match status" value="1"/>
</dbReference>
<evidence type="ECO:0000313" key="9">
    <source>
        <dbReference type="EMBL" id="GAA3755678.1"/>
    </source>
</evidence>
<evidence type="ECO:0000313" key="10">
    <source>
        <dbReference type="Proteomes" id="UP001499884"/>
    </source>
</evidence>
<evidence type="ECO:0000259" key="7">
    <source>
        <dbReference type="Pfam" id="PF04542"/>
    </source>
</evidence>
<dbReference type="Gene3D" id="1.10.1740.10">
    <property type="match status" value="1"/>
</dbReference>
<evidence type="ECO:0000256" key="2">
    <source>
        <dbReference type="ARBA" id="ARBA00023015"/>
    </source>
</evidence>
<accession>A0ABP7G7D7</accession>
<dbReference type="PROSITE" id="PS01063">
    <property type="entry name" value="SIGMA70_ECF"/>
    <property type="match status" value="1"/>
</dbReference>
<dbReference type="InterPro" id="IPR014284">
    <property type="entry name" value="RNA_pol_sigma-70_dom"/>
</dbReference>
<dbReference type="Pfam" id="PF08281">
    <property type="entry name" value="Sigma70_r4_2"/>
    <property type="match status" value="1"/>
</dbReference>
<evidence type="ECO:0000256" key="1">
    <source>
        <dbReference type="ARBA" id="ARBA00010641"/>
    </source>
</evidence>
<comment type="caution">
    <text evidence="9">The sequence shown here is derived from an EMBL/GenBank/DDBJ whole genome shotgun (WGS) entry which is preliminary data.</text>
</comment>
<dbReference type="InterPro" id="IPR039425">
    <property type="entry name" value="RNA_pol_sigma-70-like"/>
</dbReference>
<evidence type="ECO:0000259" key="8">
    <source>
        <dbReference type="Pfam" id="PF08281"/>
    </source>
</evidence>
<dbReference type="RefSeq" id="WP_345654057.1">
    <property type="nucleotide sequence ID" value="NZ_BAABEP010000067.1"/>
</dbReference>
<reference evidence="10" key="1">
    <citation type="journal article" date="2019" name="Int. J. Syst. Evol. Microbiol.">
        <title>The Global Catalogue of Microorganisms (GCM) 10K type strain sequencing project: providing services to taxonomists for standard genome sequencing and annotation.</title>
        <authorList>
            <consortium name="The Broad Institute Genomics Platform"/>
            <consortium name="The Broad Institute Genome Sequencing Center for Infectious Disease"/>
            <person name="Wu L."/>
            <person name="Ma J."/>
        </authorList>
    </citation>
    <scope>NUCLEOTIDE SEQUENCE [LARGE SCALE GENOMIC DNA]</scope>
    <source>
        <strain evidence="10">JCM 30846</strain>
    </source>
</reference>
<evidence type="ECO:0000256" key="6">
    <source>
        <dbReference type="RuleBase" id="RU000716"/>
    </source>
</evidence>
<protein>
    <recommendedName>
        <fullName evidence="6">RNA polymerase sigma factor</fullName>
    </recommendedName>
</protein>
<dbReference type="CDD" id="cd06171">
    <property type="entry name" value="Sigma70_r4"/>
    <property type="match status" value="1"/>
</dbReference>
<gene>
    <name evidence="9" type="ORF">GCM10023082_58600</name>
</gene>
<evidence type="ECO:0000256" key="5">
    <source>
        <dbReference type="ARBA" id="ARBA00023163"/>
    </source>
</evidence>
<keyword evidence="5 6" id="KW-0804">Transcription</keyword>
<keyword evidence="2 6" id="KW-0805">Transcription regulation</keyword>
<dbReference type="EMBL" id="BAABEP010000067">
    <property type="protein sequence ID" value="GAA3755678.1"/>
    <property type="molecule type" value="Genomic_DNA"/>
</dbReference>
<dbReference type="InterPro" id="IPR013324">
    <property type="entry name" value="RNA_pol_sigma_r3/r4-like"/>
</dbReference>
<dbReference type="PANTHER" id="PTHR43133:SF52">
    <property type="entry name" value="ECF RNA POLYMERASE SIGMA FACTOR SIGL"/>
    <property type="match status" value="1"/>
</dbReference>
<comment type="similarity">
    <text evidence="1 6">Belongs to the sigma-70 factor family. ECF subfamily.</text>
</comment>